<organism evidence="2 3">
    <name type="scientific">Chelatococcus sambhunathii</name>
    <dbReference type="NCBI Taxonomy" id="363953"/>
    <lineage>
        <taxon>Bacteria</taxon>
        <taxon>Pseudomonadati</taxon>
        <taxon>Pseudomonadota</taxon>
        <taxon>Alphaproteobacteria</taxon>
        <taxon>Hyphomicrobiales</taxon>
        <taxon>Chelatococcaceae</taxon>
        <taxon>Chelatococcus</taxon>
    </lineage>
</organism>
<name>A0ABP2A880_9HYPH</name>
<evidence type="ECO:0000313" key="2">
    <source>
        <dbReference type="EMBL" id="CUA90600.1"/>
    </source>
</evidence>
<dbReference type="EMBL" id="CYHC01000014">
    <property type="protein sequence ID" value="CUA90600.1"/>
    <property type="molecule type" value="Genomic_DNA"/>
</dbReference>
<dbReference type="Proteomes" id="UP000182178">
    <property type="component" value="Unassembled WGS sequence"/>
</dbReference>
<protein>
    <submittedName>
        <fullName evidence="2">TIGR02217 family protein</fullName>
    </submittedName>
</protein>
<comment type="caution">
    <text evidence="2">The sequence shown here is derived from an EMBL/GenBank/DDBJ whole genome shotgun (WGS) entry which is preliminary data.</text>
</comment>
<dbReference type="NCBIfam" id="TIGR02217">
    <property type="entry name" value="chp_TIGR02217"/>
    <property type="match status" value="1"/>
</dbReference>
<accession>A0ABP2A880</accession>
<dbReference type="Pfam" id="PF09343">
    <property type="entry name" value="DUF2460"/>
    <property type="match status" value="1"/>
</dbReference>
<sequence length="196" mass="21570">MSQPFLDISFPPFVARGATGGPSFSTGVVALASGREERNILWANARGKWNISTGIRTREQMLDVIAFFHVVKGRAYSFRFKDWNDYAATDQLMVEVTPTVWQLVKRYAIGGFEHVRTITKPVAGTVAVKIGGVPTTPSGIDHLTGRVTFSSPPSSAPTASFEFDVPVRFDTDHLPVQAQAFDQQVVSQIDLIEVRE</sequence>
<dbReference type="InterPro" id="IPR011740">
    <property type="entry name" value="DUF2460"/>
</dbReference>
<proteinExistence type="predicted"/>
<keyword evidence="3" id="KW-1185">Reference proteome</keyword>
<evidence type="ECO:0000313" key="3">
    <source>
        <dbReference type="Proteomes" id="UP000182178"/>
    </source>
</evidence>
<reference evidence="2 3" key="1">
    <citation type="submission" date="2015-08" db="EMBL/GenBank/DDBJ databases">
        <authorList>
            <person name="Varghese N."/>
        </authorList>
    </citation>
    <scope>NUCLEOTIDE SEQUENCE [LARGE SCALE GENOMIC DNA]</scope>
    <source>
        <strain evidence="2 3">DSM 18167</strain>
    </source>
</reference>
<dbReference type="RefSeq" id="WP_055460815.1">
    <property type="nucleotide sequence ID" value="NZ_CYHC01000014.1"/>
</dbReference>
<gene>
    <name evidence="2" type="ORF">Ga0061061_11420</name>
</gene>
<evidence type="ECO:0000259" key="1">
    <source>
        <dbReference type="Pfam" id="PF09343"/>
    </source>
</evidence>
<feature type="domain" description="DUF2460" evidence="1">
    <location>
        <begin position="7"/>
        <end position="195"/>
    </location>
</feature>